<dbReference type="Pfam" id="PF12840">
    <property type="entry name" value="HTH_20"/>
    <property type="match status" value="1"/>
</dbReference>
<dbReference type="Gene3D" id="1.10.10.10">
    <property type="entry name" value="Winged helix-like DNA-binding domain superfamily/Winged helix DNA-binding domain"/>
    <property type="match status" value="1"/>
</dbReference>
<dbReference type="PANTHER" id="PTHR38600">
    <property type="entry name" value="TRANSCRIPTIONAL REGULATORY PROTEIN"/>
    <property type="match status" value="1"/>
</dbReference>
<dbReference type="OrthoDB" id="9806976at2"/>
<dbReference type="InterPro" id="IPR036390">
    <property type="entry name" value="WH_DNA-bd_sf"/>
</dbReference>
<proteinExistence type="predicted"/>
<keyword evidence="3" id="KW-1185">Reference proteome</keyword>
<evidence type="ECO:0000259" key="1">
    <source>
        <dbReference type="PROSITE" id="PS50987"/>
    </source>
</evidence>
<reference evidence="2 3" key="1">
    <citation type="submission" date="2018-11" db="EMBL/GenBank/DDBJ databases">
        <title>Sequencing the genomes of 1000 actinobacteria strains.</title>
        <authorList>
            <person name="Klenk H.-P."/>
        </authorList>
    </citation>
    <scope>NUCLEOTIDE SEQUENCE [LARGE SCALE GENOMIC DNA]</scope>
    <source>
        <strain evidence="2 3">DSM 9580</strain>
    </source>
</reference>
<dbReference type="GO" id="GO:0003700">
    <property type="term" value="F:DNA-binding transcription factor activity"/>
    <property type="evidence" value="ECO:0007669"/>
    <property type="project" value="InterPro"/>
</dbReference>
<keyword evidence="2" id="KW-0238">DNA-binding</keyword>
<dbReference type="SUPFAM" id="SSF46785">
    <property type="entry name" value="Winged helix' DNA-binding domain"/>
    <property type="match status" value="1"/>
</dbReference>
<feature type="domain" description="HTH arsR-type" evidence="1">
    <location>
        <begin position="20"/>
        <end position="114"/>
    </location>
</feature>
<dbReference type="InterPro" id="IPR001845">
    <property type="entry name" value="HTH_ArsR_DNA-bd_dom"/>
</dbReference>
<evidence type="ECO:0000313" key="2">
    <source>
        <dbReference type="EMBL" id="ROR65031.1"/>
    </source>
</evidence>
<comment type="caution">
    <text evidence="2">The sequence shown here is derived from an EMBL/GenBank/DDBJ whole genome shotgun (WGS) entry which is preliminary data.</text>
</comment>
<sequence length="137" mass="14369">MPGAVVVRGACGPVVRIATLHHMVKSSVDGVAHAIASAPRRLLVGRLAEGPATMSELAALIGVTLPAIDKHVRVLEAAGLARKRRVGRHAIVTLEPGGLDLLADWATGVRAMWRARLADFAAHVESQPAAADQEEQP</sequence>
<dbReference type="InterPro" id="IPR011991">
    <property type="entry name" value="ArsR-like_HTH"/>
</dbReference>
<accession>A0A3N2APP9</accession>
<dbReference type="PANTHER" id="PTHR38600:SF1">
    <property type="entry name" value="TRANSCRIPTIONAL REGULATORY PROTEIN"/>
    <property type="match status" value="1"/>
</dbReference>
<dbReference type="CDD" id="cd00090">
    <property type="entry name" value="HTH_ARSR"/>
    <property type="match status" value="1"/>
</dbReference>
<organism evidence="2 3">
    <name type="scientific">Agrococcus jenensis</name>
    <dbReference type="NCBI Taxonomy" id="46353"/>
    <lineage>
        <taxon>Bacteria</taxon>
        <taxon>Bacillati</taxon>
        <taxon>Actinomycetota</taxon>
        <taxon>Actinomycetes</taxon>
        <taxon>Micrococcales</taxon>
        <taxon>Microbacteriaceae</taxon>
        <taxon>Agrococcus</taxon>
    </lineage>
</organism>
<dbReference type="SMART" id="SM00418">
    <property type="entry name" value="HTH_ARSR"/>
    <property type="match status" value="1"/>
</dbReference>
<dbReference type="GO" id="GO:0003677">
    <property type="term" value="F:DNA binding"/>
    <property type="evidence" value="ECO:0007669"/>
    <property type="project" value="UniProtKB-KW"/>
</dbReference>
<dbReference type="InterPro" id="IPR036388">
    <property type="entry name" value="WH-like_DNA-bd_sf"/>
</dbReference>
<evidence type="ECO:0000313" key="3">
    <source>
        <dbReference type="Proteomes" id="UP000275456"/>
    </source>
</evidence>
<protein>
    <submittedName>
        <fullName evidence="2">DNA-binding transcriptional ArsR family regulator</fullName>
    </submittedName>
</protein>
<dbReference type="PROSITE" id="PS50987">
    <property type="entry name" value="HTH_ARSR_2"/>
    <property type="match status" value="1"/>
</dbReference>
<dbReference type="Proteomes" id="UP000275456">
    <property type="component" value="Unassembled WGS sequence"/>
</dbReference>
<name>A0A3N2APP9_9MICO</name>
<dbReference type="EMBL" id="RKHJ01000001">
    <property type="protein sequence ID" value="ROR65031.1"/>
    <property type="molecule type" value="Genomic_DNA"/>
</dbReference>
<dbReference type="AlphaFoldDB" id="A0A3N2APP9"/>
<gene>
    <name evidence="2" type="ORF">EDD26_0389</name>
</gene>